<evidence type="ECO:0000259" key="9">
    <source>
        <dbReference type="PROSITE" id="PS50250"/>
    </source>
</evidence>
<accession>A0A316YZP5</accession>
<dbReference type="GO" id="GO:0071540">
    <property type="term" value="C:eukaryotic translation initiation factor 3 complex, eIF3e"/>
    <property type="evidence" value="ECO:0007669"/>
    <property type="project" value="TreeGrafter"/>
</dbReference>
<dbReference type="InterPro" id="IPR000717">
    <property type="entry name" value="PCI_dom"/>
</dbReference>
<evidence type="ECO:0000256" key="4">
    <source>
        <dbReference type="ARBA" id="ARBA00022884"/>
    </source>
</evidence>
<keyword evidence="2 7" id="KW-0963">Cytoplasm</keyword>
<dbReference type="Pfam" id="PF22591">
    <property type="entry name" value="eIF3a_PCI_TPR-like"/>
    <property type="match status" value="1"/>
</dbReference>
<dbReference type="GO" id="GO:0003729">
    <property type="term" value="F:mRNA binding"/>
    <property type="evidence" value="ECO:0007669"/>
    <property type="project" value="TreeGrafter"/>
</dbReference>
<keyword evidence="11" id="KW-1185">Reference proteome</keyword>
<evidence type="ECO:0000256" key="8">
    <source>
        <dbReference type="SAM" id="MobiDB-lite"/>
    </source>
</evidence>
<gene>
    <name evidence="7" type="primary">TIF32</name>
    <name evidence="10" type="ORF">FA10DRAFT_298702</name>
</gene>
<protein>
    <recommendedName>
        <fullName evidence="7">Eukaryotic translation initiation factor 3 subunit A</fullName>
        <shortName evidence="7">eIF3a</shortName>
    </recommendedName>
    <alternativeName>
        <fullName evidence="7">Eukaryotic translation initiation factor 3 110 kDa subunit homolog</fullName>
        <shortName evidence="7">eIF3 p110</shortName>
    </alternativeName>
    <alternativeName>
        <fullName evidence="7">Translation initiation factor eIF3, p110 subunit homolog</fullName>
    </alternativeName>
</protein>
<dbReference type="GO" id="GO:0002188">
    <property type="term" value="P:translation reinitiation"/>
    <property type="evidence" value="ECO:0007669"/>
    <property type="project" value="TreeGrafter"/>
</dbReference>
<keyword evidence="3 7" id="KW-0396">Initiation factor</keyword>
<evidence type="ECO:0000313" key="11">
    <source>
        <dbReference type="Proteomes" id="UP000245768"/>
    </source>
</evidence>
<keyword evidence="5 7" id="KW-0648">Protein biosynthesis</keyword>
<keyword evidence="4 7" id="KW-0694">RNA-binding</keyword>
<dbReference type="FunFam" id="1.25.40.860:FF:000003">
    <property type="entry name" value="Eukaryotic translation initiation factor 3 subunit A"/>
    <property type="match status" value="1"/>
</dbReference>
<comment type="subcellular location">
    <subcellularLocation>
        <location evidence="1 7">Cytoplasm</location>
    </subcellularLocation>
</comment>
<dbReference type="GO" id="GO:0016282">
    <property type="term" value="C:eukaryotic 43S preinitiation complex"/>
    <property type="evidence" value="ECO:0007669"/>
    <property type="project" value="UniProtKB-UniRule"/>
</dbReference>
<name>A0A316YZP5_9BASI</name>
<feature type="compositionally biased region" description="Polar residues" evidence="8">
    <location>
        <begin position="917"/>
        <end position="929"/>
    </location>
</feature>
<feature type="region of interest" description="Disordered" evidence="8">
    <location>
        <begin position="510"/>
        <end position="550"/>
    </location>
</feature>
<dbReference type="InterPro" id="IPR054711">
    <property type="entry name" value="eIF3a_PCI_TPR-like"/>
</dbReference>
<evidence type="ECO:0000256" key="6">
    <source>
        <dbReference type="ARBA" id="ARBA00023054"/>
    </source>
</evidence>
<dbReference type="InterPro" id="IPR027512">
    <property type="entry name" value="EIF3A"/>
</dbReference>
<dbReference type="Proteomes" id="UP000245768">
    <property type="component" value="Unassembled WGS sequence"/>
</dbReference>
<dbReference type="GO" id="GO:0003743">
    <property type="term" value="F:translation initiation factor activity"/>
    <property type="evidence" value="ECO:0007669"/>
    <property type="project" value="UniProtKB-UniRule"/>
</dbReference>
<reference evidence="10 11" key="1">
    <citation type="journal article" date="2018" name="Mol. Biol. Evol.">
        <title>Broad Genomic Sampling Reveals a Smut Pathogenic Ancestry of the Fungal Clade Ustilaginomycotina.</title>
        <authorList>
            <person name="Kijpornyongpan T."/>
            <person name="Mondo S.J."/>
            <person name="Barry K."/>
            <person name="Sandor L."/>
            <person name="Lee J."/>
            <person name="Lipzen A."/>
            <person name="Pangilinan J."/>
            <person name="LaButti K."/>
            <person name="Hainaut M."/>
            <person name="Henrissat B."/>
            <person name="Grigoriev I.V."/>
            <person name="Spatafora J.W."/>
            <person name="Aime M.C."/>
        </authorList>
    </citation>
    <scope>NUCLEOTIDE SEQUENCE [LARGE SCALE GENOMIC DNA]</scope>
    <source>
        <strain evidence="10 11">MCA 4198</strain>
    </source>
</reference>
<dbReference type="PANTHER" id="PTHR14005">
    <property type="entry name" value="EUKARYOTIC TRANSLATION INITIATION FACTOR 3, THETA SUBUNIT"/>
    <property type="match status" value="1"/>
</dbReference>
<feature type="compositionally biased region" description="Low complexity" evidence="8">
    <location>
        <begin position="987"/>
        <end position="1004"/>
    </location>
</feature>
<dbReference type="Gene3D" id="1.25.40.860">
    <property type="match status" value="2"/>
</dbReference>
<dbReference type="STRING" id="215250.A0A316YZP5"/>
<dbReference type="Pfam" id="PF01399">
    <property type="entry name" value="PCI"/>
    <property type="match status" value="1"/>
</dbReference>
<feature type="domain" description="PCI" evidence="9">
    <location>
        <begin position="315"/>
        <end position="508"/>
    </location>
</feature>
<organism evidence="10 11">
    <name type="scientific">Acaromyces ingoldii</name>
    <dbReference type="NCBI Taxonomy" id="215250"/>
    <lineage>
        <taxon>Eukaryota</taxon>
        <taxon>Fungi</taxon>
        <taxon>Dikarya</taxon>
        <taxon>Basidiomycota</taxon>
        <taxon>Ustilaginomycotina</taxon>
        <taxon>Exobasidiomycetes</taxon>
        <taxon>Exobasidiales</taxon>
        <taxon>Cryptobasidiaceae</taxon>
        <taxon>Acaromyces</taxon>
    </lineage>
</organism>
<comment type="similarity">
    <text evidence="7">Belongs to the eIF-3 subunit A family.</text>
</comment>
<dbReference type="GO" id="GO:0001732">
    <property type="term" value="P:formation of cytoplasmic translation initiation complex"/>
    <property type="evidence" value="ECO:0007669"/>
    <property type="project" value="UniProtKB-UniRule"/>
</dbReference>
<dbReference type="HAMAP" id="MF_03000">
    <property type="entry name" value="eIF3a"/>
    <property type="match status" value="1"/>
</dbReference>
<evidence type="ECO:0000313" key="10">
    <source>
        <dbReference type="EMBL" id="PWN93295.1"/>
    </source>
</evidence>
<dbReference type="GO" id="GO:0043614">
    <property type="term" value="C:multi-eIF complex"/>
    <property type="evidence" value="ECO:0007669"/>
    <property type="project" value="TreeGrafter"/>
</dbReference>
<evidence type="ECO:0000256" key="5">
    <source>
        <dbReference type="ARBA" id="ARBA00022917"/>
    </source>
</evidence>
<dbReference type="AlphaFoldDB" id="A0A316YZP5"/>
<dbReference type="Gene3D" id="4.10.860.10">
    <property type="entry name" value="UVR domain"/>
    <property type="match status" value="1"/>
</dbReference>
<proteinExistence type="inferred from homology"/>
<feature type="compositionally biased region" description="Low complexity" evidence="8">
    <location>
        <begin position="932"/>
        <end position="947"/>
    </location>
</feature>
<evidence type="ECO:0000256" key="3">
    <source>
        <dbReference type="ARBA" id="ARBA00022540"/>
    </source>
</evidence>
<feature type="compositionally biased region" description="Low complexity" evidence="8">
    <location>
        <begin position="518"/>
        <end position="540"/>
    </location>
</feature>
<dbReference type="FunCoup" id="A0A316YZP5">
    <property type="interactions" value="630"/>
</dbReference>
<dbReference type="EMBL" id="KZ819634">
    <property type="protein sequence ID" value="PWN93295.1"/>
    <property type="molecule type" value="Genomic_DNA"/>
</dbReference>
<feature type="compositionally biased region" description="Low complexity" evidence="8">
    <location>
        <begin position="1045"/>
        <end position="1073"/>
    </location>
</feature>
<dbReference type="GO" id="GO:0033290">
    <property type="term" value="C:eukaryotic 48S preinitiation complex"/>
    <property type="evidence" value="ECO:0007669"/>
    <property type="project" value="UniProtKB-UniRule"/>
</dbReference>
<sequence length="1097" mass="123082">MSRFARPETVLKRAEELINVGQSPAALQALHDVFTSRRFKQTPLTTLEPIMLRFTDLCVDLRRGRTAKDGLLQYKNVSQNTNPASIELVIRHFIKLSEAKVVEAQGKADAAAADLDVDDLEESETPENMLLGAVTSEETKDRTDRALVTPWLKFLWESYRTALDILRNNARLEIPYQQIAHQALRFCLQYQRKTEFRRLCDLLRAHLANVARYAHHSHAINITEPETLQRHLDTRFAQLNAAVELELWQEAFRSVEDIHNLLVMAKKAPRPSMMANYYEKLTRIFMVSDNNLFHAAAWNRYYALARGGVKTEEEHTRMASYVLLSALAVPVISSSAPGTGNMNRSRSDFILGDQETRSRTGRLTSLLGLSRTPTRAGLLKEALNRNILKRVKPELRELYNILEVEFHPLSICAKIEPIIEQIAQDPEMAKYVKPLHSVILTRLFQQLSQVYDSVKLQRVMQLVSAFKAPYNYTPAEIEKFVLNACKKGHLDIRVDHVEQAITFQDDPFEAESHPSAQASTSTSHNGAATSAGSSSGHLATPDSDAVRLQSTPSELVRTQLSRLATCLDTTLKTIDPNIVAAAQEAKLSVFARAVAVAEEEHKAAIARKVTLARRKELLERRAAERDQAEATAKAARVAAAAAAEQTRMAEETKRREQERIKKELEQVRIEEARKMAQSLREKGGLKLTEEEFANLDTDKLVQLQVEQIEKEKRELAERLRIIHRRIDHMERAYRREEIPLIGADYERQKAEDREYHKLARKTLLETSKEKHEADLELKKRLSRVLPDYHELRKVIEGKRLSEVQERKKRAQEQIEIEKQKRRVQVQQEREEQAAREEEERRLEAEEAEKAKLREEEEARLAEERRLQEEKEKELESVKRAEIEARQAKLKEQAEKQRQREQEIEDKMKAREAEKRQQGATPSATTSNDSPWRGRAAAGAVADARASPSPAPPTFVKASGAGGWRERLAQRQAAGESSPADGATPPRSASGAPTQASSPSGSPAPESRRPTFLGRSGAGGWREKEAARLAAGGSSPAAAVDGHSEPNSGNASPAARNSSPVPPSASAAASSGAGVDDGFTEVKPIKKSYVPPALRNRS</sequence>
<comment type="subunit">
    <text evidence="7">Component of the eukaryotic translation initiation factor 3 (eIF-3) complex.</text>
</comment>
<dbReference type="GO" id="GO:0071541">
    <property type="term" value="C:eukaryotic translation initiation factor 3 complex, eIF3m"/>
    <property type="evidence" value="ECO:0007669"/>
    <property type="project" value="TreeGrafter"/>
</dbReference>
<evidence type="ECO:0000256" key="1">
    <source>
        <dbReference type="ARBA" id="ARBA00004496"/>
    </source>
</evidence>
<dbReference type="FunFam" id="4.10.860.10:FF:000001">
    <property type="entry name" value="Eukaryotic translation initiation factor 3 subunit A"/>
    <property type="match status" value="1"/>
</dbReference>
<evidence type="ECO:0000256" key="7">
    <source>
        <dbReference type="HAMAP-Rule" id="MF_03000"/>
    </source>
</evidence>
<feature type="compositionally biased region" description="Basic and acidic residues" evidence="8">
    <location>
        <begin position="827"/>
        <end position="916"/>
    </location>
</feature>
<dbReference type="PROSITE" id="PS50250">
    <property type="entry name" value="PCI"/>
    <property type="match status" value="1"/>
</dbReference>
<feature type="region of interest" description="Disordered" evidence="8">
    <location>
        <begin position="817"/>
        <end position="1097"/>
    </location>
</feature>
<dbReference type="PANTHER" id="PTHR14005:SF0">
    <property type="entry name" value="EUKARYOTIC TRANSLATION INITIATION FACTOR 3 SUBUNIT A"/>
    <property type="match status" value="1"/>
</dbReference>
<dbReference type="InParanoid" id="A0A316YZP5"/>
<dbReference type="OrthoDB" id="18884at2759"/>
<evidence type="ECO:0000256" key="2">
    <source>
        <dbReference type="ARBA" id="ARBA00022490"/>
    </source>
</evidence>
<comment type="function">
    <text evidence="7">RNA-binding component of the eukaryotic translation initiation factor 3 (eIF-3) complex, which is involved in protein synthesis of a specialized repertoire of mRNAs and, together with other initiation factors, stimulates binding of mRNA and methionyl-tRNAi to the 40S ribosome. The eIF-3 complex specifically targets and initiates translation of a subset of mRNAs involved in cell proliferation.</text>
</comment>
<feature type="coiled-coil region" evidence="7">
    <location>
        <begin position="625"/>
        <end position="732"/>
    </location>
</feature>
<keyword evidence="6 7" id="KW-0175">Coiled coil</keyword>
<dbReference type="SMART" id="SM00088">
    <property type="entry name" value="PINT"/>
    <property type="match status" value="1"/>
</dbReference>